<dbReference type="GO" id="GO:0003729">
    <property type="term" value="F:mRNA binding"/>
    <property type="evidence" value="ECO:0007669"/>
    <property type="project" value="UniProtKB-ARBA"/>
</dbReference>
<dbReference type="InterPro" id="IPR052462">
    <property type="entry name" value="SLIRP/GR-RBP-like"/>
</dbReference>
<reference evidence="8" key="1">
    <citation type="submission" date="2015-11" db="EMBL/GenBank/DDBJ databases">
        <title>De novo transcriptome assembly of four potential Pierce s Disease insect vectors from Arizona vineyards.</title>
        <authorList>
            <person name="Tassone E.E."/>
        </authorList>
    </citation>
    <scope>NUCLEOTIDE SEQUENCE</scope>
</reference>
<evidence type="ECO:0000259" key="7">
    <source>
        <dbReference type="PROSITE" id="PS50102"/>
    </source>
</evidence>
<dbReference type="PROSITE" id="PS50102">
    <property type="entry name" value="RRM"/>
    <property type="match status" value="2"/>
</dbReference>
<keyword evidence="3 5" id="KW-0694">RNA-binding</keyword>
<keyword evidence="4" id="KW-0539">Nucleus</keyword>
<accession>A0A1B6KK18</accession>
<feature type="region of interest" description="Disordered" evidence="6">
    <location>
        <begin position="198"/>
        <end position="247"/>
    </location>
</feature>
<dbReference type="EMBL" id="GEBQ01028186">
    <property type="protein sequence ID" value="JAT11791.1"/>
    <property type="molecule type" value="Transcribed_RNA"/>
</dbReference>
<dbReference type="PANTHER" id="PTHR48027">
    <property type="entry name" value="HETEROGENEOUS NUCLEAR RIBONUCLEOPROTEIN 87F-RELATED"/>
    <property type="match status" value="1"/>
</dbReference>
<dbReference type="SMART" id="SM00360">
    <property type="entry name" value="RRM"/>
    <property type="match status" value="2"/>
</dbReference>
<comment type="subcellular location">
    <subcellularLocation>
        <location evidence="1">Nucleus</location>
    </subcellularLocation>
</comment>
<feature type="domain" description="RRM" evidence="7">
    <location>
        <begin position="92"/>
        <end position="172"/>
    </location>
</feature>
<evidence type="ECO:0000256" key="5">
    <source>
        <dbReference type="PROSITE-ProRule" id="PRU00176"/>
    </source>
</evidence>
<dbReference type="InterPro" id="IPR035979">
    <property type="entry name" value="RBD_domain_sf"/>
</dbReference>
<dbReference type="GO" id="GO:0050686">
    <property type="term" value="P:negative regulation of mRNA processing"/>
    <property type="evidence" value="ECO:0007669"/>
    <property type="project" value="UniProtKB-ARBA"/>
</dbReference>
<dbReference type="FunFam" id="3.30.70.330:FF:000383">
    <property type="entry name" value="Sex lethal, isoform D"/>
    <property type="match status" value="1"/>
</dbReference>
<dbReference type="GO" id="GO:1990904">
    <property type="term" value="C:ribonucleoprotein complex"/>
    <property type="evidence" value="ECO:0007669"/>
    <property type="project" value="InterPro"/>
</dbReference>
<evidence type="ECO:0000256" key="4">
    <source>
        <dbReference type="ARBA" id="ARBA00023242"/>
    </source>
</evidence>
<name>A0A1B6KK18_9HEMI</name>
<dbReference type="GO" id="GO:0010629">
    <property type="term" value="P:negative regulation of gene expression"/>
    <property type="evidence" value="ECO:0007669"/>
    <property type="project" value="UniProtKB-ARBA"/>
</dbReference>
<gene>
    <name evidence="8" type="ORF">g.19713</name>
</gene>
<dbReference type="InterPro" id="IPR000504">
    <property type="entry name" value="RRM_dom"/>
</dbReference>
<dbReference type="GO" id="GO:0005634">
    <property type="term" value="C:nucleus"/>
    <property type="evidence" value="ECO:0007669"/>
    <property type="project" value="UniProtKB-SubCell"/>
</dbReference>
<dbReference type="Gene3D" id="3.30.70.330">
    <property type="match status" value="2"/>
</dbReference>
<dbReference type="AlphaFoldDB" id="A0A1B6KK18"/>
<dbReference type="GO" id="GO:0008266">
    <property type="term" value="F:poly(U) RNA binding"/>
    <property type="evidence" value="ECO:0007669"/>
    <property type="project" value="UniProtKB-ARBA"/>
</dbReference>
<evidence type="ECO:0000256" key="6">
    <source>
        <dbReference type="SAM" id="MobiDB-lite"/>
    </source>
</evidence>
<dbReference type="GO" id="GO:0009967">
    <property type="term" value="P:positive regulation of signal transduction"/>
    <property type="evidence" value="ECO:0007669"/>
    <property type="project" value="UniProtKB-ARBA"/>
</dbReference>
<protein>
    <recommendedName>
        <fullName evidence="7">RRM domain-containing protein</fullName>
    </recommendedName>
</protein>
<dbReference type="PRINTS" id="PR00961">
    <property type="entry name" value="HUDSXLRNA"/>
</dbReference>
<evidence type="ECO:0000256" key="1">
    <source>
        <dbReference type="ARBA" id="ARBA00004123"/>
    </source>
</evidence>
<feature type="domain" description="RRM" evidence="7">
    <location>
        <begin position="6"/>
        <end position="84"/>
    </location>
</feature>
<keyword evidence="2" id="KW-0677">Repeat</keyword>
<evidence type="ECO:0000313" key="8">
    <source>
        <dbReference type="EMBL" id="JAT11791.1"/>
    </source>
</evidence>
<sequence length="292" mass="32523">MSNKSSNLIVNYLPQNMTDRELYSMFVTIGPVESCRVMKDFKTGYSYGFGFVNYNHPVDAERAIQQLNGQEIFNKRIKVSYARPSGDDIKDTNLYVTNLPRNYTEQNLEMLFGQFGTIVQKNLLLDKLTGLPRGVAFVRFDRREEAQEAIRNLDGVVPDGGNERLSVRVAEEHGKQKAAYFAGWQAGMQQSRVQQAAPQARNVHEVPRKPGGRFEGVRGGRGGASRGNGGAERGHGRGGMRGGRNNANSFNNHLVTYPIRTNAGFGALRQEKLQQRYNPIAFGLPNNGYAAF</sequence>
<organism evidence="8">
    <name type="scientific">Graphocephala atropunctata</name>
    <dbReference type="NCBI Taxonomy" id="36148"/>
    <lineage>
        <taxon>Eukaryota</taxon>
        <taxon>Metazoa</taxon>
        <taxon>Ecdysozoa</taxon>
        <taxon>Arthropoda</taxon>
        <taxon>Hexapoda</taxon>
        <taxon>Insecta</taxon>
        <taxon>Pterygota</taxon>
        <taxon>Neoptera</taxon>
        <taxon>Paraneoptera</taxon>
        <taxon>Hemiptera</taxon>
        <taxon>Auchenorrhyncha</taxon>
        <taxon>Membracoidea</taxon>
        <taxon>Cicadellidae</taxon>
        <taxon>Cicadellinae</taxon>
        <taxon>Cicadellini</taxon>
        <taxon>Graphocephala</taxon>
    </lineage>
</organism>
<evidence type="ECO:0000256" key="3">
    <source>
        <dbReference type="ARBA" id="ARBA00022884"/>
    </source>
</evidence>
<feature type="compositionally biased region" description="Gly residues" evidence="6">
    <location>
        <begin position="213"/>
        <end position="242"/>
    </location>
</feature>
<dbReference type="GO" id="GO:0005737">
    <property type="term" value="C:cytoplasm"/>
    <property type="evidence" value="ECO:0007669"/>
    <property type="project" value="UniProtKB-ARBA"/>
</dbReference>
<dbReference type="InterPro" id="IPR012677">
    <property type="entry name" value="Nucleotide-bd_a/b_plait_sf"/>
</dbReference>
<dbReference type="SUPFAM" id="SSF54928">
    <property type="entry name" value="RNA-binding domain, RBD"/>
    <property type="match status" value="1"/>
</dbReference>
<dbReference type="InterPro" id="IPR002343">
    <property type="entry name" value="Hud_Sxl_RNA"/>
</dbReference>
<dbReference type="Pfam" id="PF00076">
    <property type="entry name" value="RRM_1"/>
    <property type="match status" value="2"/>
</dbReference>
<dbReference type="FunFam" id="3.30.70.330:FF:000205">
    <property type="entry name" value="Sex lethal, isoform B"/>
    <property type="match status" value="1"/>
</dbReference>
<proteinExistence type="predicted"/>
<evidence type="ECO:0000256" key="2">
    <source>
        <dbReference type="ARBA" id="ARBA00022737"/>
    </source>
</evidence>